<name>A0ABV5MMP7_9ACTN</name>
<dbReference type="Proteomes" id="UP001589608">
    <property type="component" value="Unassembled WGS sequence"/>
</dbReference>
<dbReference type="SUPFAM" id="SSF54593">
    <property type="entry name" value="Glyoxalase/Bleomycin resistance protein/Dihydroxybiphenyl dioxygenase"/>
    <property type="match status" value="1"/>
</dbReference>
<evidence type="ECO:0000259" key="1">
    <source>
        <dbReference type="PROSITE" id="PS51819"/>
    </source>
</evidence>
<proteinExistence type="predicted"/>
<dbReference type="InterPro" id="IPR029068">
    <property type="entry name" value="Glyas_Bleomycin-R_OHBP_Dase"/>
</dbReference>
<comment type="caution">
    <text evidence="2">The sequence shown here is derived from an EMBL/GenBank/DDBJ whole genome shotgun (WGS) entry which is preliminary data.</text>
</comment>
<sequence>MRLRMELFVSDMDVSVGFYRDVLGFAVERRTEDYASLRRGQVVLGLGPIAKLPEHGDGPGFTGQRLSAGKGAGVEIVLELDTVDELRALYAHCQELQVVGEPLQLRSWGLHDFRLADPDGYYLRLTHGDAAAPAA</sequence>
<dbReference type="EMBL" id="JBHMCA010000070">
    <property type="protein sequence ID" value="MFB9450099.1"/>
    <property type="molecule type" value="Genomic_DNA"/>
</dbReference>
<evidence type="ECO:0000313" key="2">
    <source>
        <dbReference type="EMBL" id="MFB9450099.1"/>
    </source>
</evidence>
<reference evidence="2 3" key="1">
    <citation type="submission" date="2024-09" db="EMBL/GenBank/DDBJ databases">
        <authorList>
            <person name="Sun Q."/>
            <person name="Mori K."/>
        </authorList>
    </citation>
    <scope>NUCLEOTIDE SEQUENCE [LARGE SCALE GENOMIC DNA]</scope>
    <source>
        <strain evidence="2 3">JCM 3307</strain>
    </source>
</reference>
<gene>
    <name evidence="2" type="ORF">ACFFTR_44065</name>
</gene>
<evidence type="ECO:0000313" key="3">
    <source>
        <dbReference type="Proteomes" id="UP001589608"/>
    </source>
</evidence>
<feature type="domain" description="VOC" evidence="1">
    <location>
        <begin position="1"/>
        <end position="128"/>
    </location>
</feature>
<dbReference type="InterPro" id="IPR004360">
    <property type="entry name" value="Glyas_Fos-R_dOase_dom"/>
</dbReference>
<dbReference type="Gene3D" id="3.10.180.10">
    <property type="entry name" value="2,3-Dihydroxybiphenyl 1,2-Dioxygenase, domain 1"/>
    <property type="match status" value="1"/>
</dbReference>
<dbReference type="PROSITE" id="PS51819">
    <property type="entry name" value="VOC"/>
    <property type="match status" value="1"/>
</dbReference>
<dbReference type="Pfam" id="PF00903">
    <property type="entry name" value="Glyoxalase"/>
    <property type="match status" value="1"/>
</dbReference>
<dbReference type="InterPro" id="IPR037523">
    <property type="entry name" value="VOC_core"/>
</dbReference>
<keyword evidence="3" id="KW-1185">Reference proteome</keyword>
<dbReference type="RefSeq" id="WP_223093319.1">
    <property type="nucleotide sequence ID" value="NZ_CP061913.1"/>
</dbReference>
<accession>A0ABV5MMP7</accession>
<organism evidence="2 3">
    <name type="scientific">Dactylosporangium vinaceum</name>
    <dbReference type="NCBI Taxonomy" id="53362"/>
    <lineage>
        <taxon>Bacteria</taxon>
        <taxon>Bacillati</taxon>
        <taxon>Actinomycetota</taxon>
        <taxon>Actinomycetes</taxon>
        <taxon>Micromonosporales</taxon>
        <taxon>Micromonosporaceae</taxon>
        <taxon>Dactylosporangium</taxon>
    </lineage>
</organism>
<protein>
    <submittedName>
        <fullName evidence="2">VOC family protein</fullName>
    </submittedName>
</protein>